<evidence type="ECO:0000313" key="1">
    <source>
        <dbReference type="EMBL" id="OWR02700.1"/>
    </source>
</evidence>
<gene>
    <name evidence="1" type="ORF">CDO81_17880</name>
</gene>
<dbReference type="Proteomes" id="UP000197446">
    <property type="component" value="Unassembled WGS sequence"/>
</dbReference>
<organism evidence="1 2">
    <name type="scientific">Roseateles puraquae</name>
    <dbReference type="NCBI Taxonomy" id="431059"/>
    <lineage>
        <taxon>Bacteria</taxon>
        <taxon>Pseudomonadati</taxon>
        <taxon>Pseudomonadota</taxon>
        <taxon>Betaproteobacteria</taxon>
        <taxon>Burkholderiales</taxon>
        <taxon>Sphaerotilaceae</taxon>
        <taxon>Roseateles</taxon>
    </lineage>
</organism>
<accession>A0A254N4J0</accession>
<comment type="caution">
    <text evidence="1">The sequence shown here is derived from an EMBL/GenBank/DDBJ whole genome shotgun (WGS) entry which is preliminary data.</text>
</comment>
<protein>
    <submittedName>
        <fullName evidence="1">Uncharacterized protein</fullName>
    </submittedName>
</protein>
<keyword evidence="2" id="KW-1185">Reference proteome</keyword>
<reference evidence="1 2" key="1">
    <citation type="journal article" date="2007" name="Int. J. Syst. Evol. Microbiol.">
        <title>Description of Pelomonas aquatica sp. nov. and Pelomonas puraquae sp. nov., isolated from industrial and haemodialysis water.</title>
        <authorList>
            <person name="Gomila M."/>
            <person name="Bowien B."/>
            <person name="Falsen E."/>
            <person name="Moore E.R."/>
            <person name="Lalucat J."/>
        </authorList>
    </citation>
    <scope>NUCLEOTIDE SEQUENCE [LARGE SCALE GENOMIC DNA]</scope>
    <source>
        <strain evidence="1 2">CCUG 52769</strain>
    </source>
</reference>
<evidence type="ECO:0000313" key="2">
    <source>
        <dbReference type="Proteomes" id="UP000197446"/>
    </source>
</evidence>
<proteinExistence type="predicted"/>
<dbReference type="AlphaFoldDB" id="A0A254N4J0"/>
<dbReference type="EMBL" id="NISI01000007">
    <property type="protein sequence ID" value="OWR02700.1"/>
    <property type="molecule type" value="Genomic_DNA"/>
</dbReference>
<name>A0A254N4J0_9BURK</name>
<sequence length="184" mass="20993">MKLMADLDLATLPPELRDALERAWPGCAEAQRRAVLAPWCQEVWRSVWPDLLWPWQPTRRWWRPGAAQAWRETFEGLFLARRGNVLTAEGPRLFDPDEPFFPTPWTQARVLLKSPVPQVFSDGEFWALTMQLHDGDTAAATRYAQACARHLQASNATSRSQRDRWWVQELIVLQASATGSLGGL</sequence>